<gene>
    <name evidence="2" type="ORF">MA16_Dca025055</name>
</gene>
<evidence type="ECO:0000256" key="1">
    <source>
        <dbReference type="SAM" id="SignalP"/>
    </source>
</evidence>
<keyword evidence="1" id="KW-0732">Signal</keyword>
<reference evidence="2 3" key="2">
    <citation type="journal article" date="2017" name="Nature">
        <title>The Apostasia genome and the evolution of orchids.</title>
        <authorList>
            <person name="Zhang G.Q."/>
            <person name="Liu K.W."/>
            <person name="Li Z."/>
            <person name="Lohaus R."/>
            <person name="Hsiao Y.Y."/>
            <person name="Niu S.C."/>
            <person name="Wang J.Y."/>
            <person name="Lin Y.C."/>
            <person name="Xu Q."/>
            <person name="Chen L.J."/>
            <person name="Yoshida K."/>
            <person name="Fujiwara S."/>
            <person name="Wang Z.W."/>
            <person name="Zhang Y.Q."/>
            <person name="Mitsuda N."/>
            <person name="Wang M."/>
            <person name="Liu G.H."/>
            <person name="Pecoraro L."/>
            <person name="Huang H.X."/>
            <person name="Xiao X.J."/>
            <person name="Lin M."/>
            <person name="Wu X.Y."/>
            <person name="Wu W.L."/>
            <person name="Chen Y.Y."/>
            <person name="Chang S.B."/>
            <person name="Sakamoto S."/>
            <person name="Ohme-Takagi M."/>
            <person name="Yagi M."/>
            <person name="Zeng S.J."/>
            <person name="Shen C.Y."/>
            <person name="Yeh C.M."/>
            <person name="Luo Y.B."/>
            <person name="Tsai W.C."/>
            <person name="Van de Peer Y."/>
            <person name="Liu Z.J."/>
        </authorList>
    </citation>
    <scope>NUCLEOTIDE SEQUENCE [LARGE SCALE GENOMIC DNA]</scope>
    <source>
        <tissue evidence="2">The whole plant</tissue>
    </source>
</reference>
<proteinExistence type="predicted"/>
<dbReference type="EMBL" id="KZ503179">
    <property type="protein sequence ID" value="PKU67600.1"/>
    <property type="molecule type" value="Genomic_DNA"/>
</dbReference>
<accession>A0A2I0VW10</accession>
<sequence length="111" mass="12719">MFVFLIFLGAILQRLDSVHGDNSSFAPPVTPIPRDLYHSRYLMSFFSTFWLRPKNSLKFCLTKWDIGPSLDLVFLVWVLDENCCVIGLTSRHGSDEGSFVWGSMSKRITQL</sequence>
<feature type="chain" id="PRO_5014161291" description="Secreted protein" evidence="1">
    <location>
        <begin position="21"/>
        <end position="111"/>
    </location>
</feature>
<dbReference type="Proteomes" id="UP000233837">
    <property type="component" value="Unassembled WGS sequence"/>
</dbReference>
<evidence type="ECO:0008006" key="4">
    <source>
        <dbReference type="Google" id="ProtNLM"/>
    </source>
</evidence>
<keyword evidence="3" id="KW-1185">Reference proteome</keyword>
<feature type="signal peptide" evidence="1">
    <location>
        <begin position="1"/>
        <end position="20"/>
    </location>
</feature>
<organism evidence="2 3">
    <name type="scientific">Dendrobium catenatum</name>
    <dbReference type="NCBI Taxonomy" id="906689"/>
    <lineage>
        <taxon>Eukaryota</taxon>
        <taxon>Viridiplantae</taxon>
        <taxon>Streptophyta</taxon>
        <taxon>Embryophyta</taxon>
        <taxon>Tracheophyta</taxon>
        <taxon>Spermatophyta</taxon>
        <taxon>Magnoliopsida</taxon>
        <taxon>Liliopsida</taxon>
        <taxon>Asparagales</taxon>
        <taxon>Orchidaceae</taxon>
        <taxon>Epidendroideae</taxon>
        <taxon>Malaxideae</taxon>
        <taxon>Dendrobiinae</taxon>
        <taxon>Dendrobium</taxon>
    </lineage>
</organism>
<protein>
    <recommendedName>
        <fullName evidence="4">Secreted protein</fullName>
    </recommendedName>
</protein>
<evidence type="ECO:0000313" key="3">
    <source>
        <dbReference type="Proteomes" id="UP000233837"/>
    </source>
</evidence>
<name>A0A2I0VW10_9ASPA</name>
<reference evidence="2 3" key="1">
    <citation type="journal article" date="2016" name="Sci. Rep.">
        <title>The Dendrobium catenatum Lindl. genome sequence provides insights into polysaccharide synthase, floral development and adaptive evolution.</title>
        <authorList>
            <person name="Zhang G.Q."/>
            <person name="Xu Q."/>
            <person name="Bian C."/>
            <person name="Tsai W.C."/>
            <person name="Yeh C.M."/>
            <person name="Liu K.W."/>
            <person name="Yoshida K."/>
            <person name="Zhang L.S."/>
            <person name="Chang S.B."/>
            <person name="Chen F."/>
            <person name="Shi Y."/>
            <person name="Su Y.Y."/>
            <person name="Zhang Y.Q."/>
            <person name="Chen L.J."/>
            <person name="Yin Y."/>
            <person name="Lin M."/>
            <person name="Huang H."/>
            <person name="Deng H."/>
            <person name="Wang Z.W."/>
            <person name="Zhu S.L."/>
            <person name="Zhao X."/>
            <person name="Deng C."/>
            <person name="Niu S.C."/>
            <person name="Huang J."/>
            <person name="Wang M."/>
            <person name="Liu G.H."/>
            <person name="Yang H.J."/>
            <person name="Xiao X.J."/>
            <person name="Hsiao Y.Y."/>
            <person name="Wu W.L."/>
            <person name="Chen Y.Y."/>
            <person name="Mitsuda N."/>
            <person name="Ohme-Takagi M."/>
            <person name="Luo Y.B."/>
            <person name="Van de Peer Y."/>
            <person name="Liu Z.J."/>
        </authorList>
    </citation>
    <scope>NUCLEOTIDE SEQUENCE [LARGE SCALE GENOMIC DNA]</scope>
    <source>
        <tissue evidence="2">The whole plant</tissue>
    </source>
</reference>
<evidence type="ECO:0000313" key="2">
    <source>
        <dbReference type="EMBL" id="PKU67600.1"/>
    </source>
</evidence>
<dbReference type="AlphaFoldDB" id="A0A2I0VW10"/>